<dbReference type="AlphaFoldDB" id="G7I665"/>
<sequence>MEDSALTNMKISSFIGVAPNVLGVVIFDVVMGPKKVRFAVLSSTTSLHTMSSLANIGYTQDIQTRGNGVKYQTRRYKAYT</sequence>
<organism evidence="2 4">
    <name type="scientific">Medicago truncatula</name>
    <name type="common">Barrel medic</name>
    <name type="synonym">Medicago tribuloides</name>
    <dbReference type="NCBI Taxonomy" id="3880"/>
    <lineage>
        <taxon>Eukaryota</taxon>
        <taxon>Viridiplantae</taxon>
        <taxon>Streptophyta</taxon>
        <taxon>Embryophyta</taxon>
        <taxon>Tracheophyta</taxon>
        <taxon>Spermatophyta</taxon>
        <taxon>Magnoliopsida</taxon>
        <taxon>eudicotyledons</taxon>
        <taxon>Gunneridae</taxon>
        <taxon>Pentapetalae</taxon>
        <taxon>rosids</taxon>
        <taxon>fabids</taxon>
        <taxon>Fabales</taxon>
        <taxon>Fabaceae</taxon>
        <taxon>Papilionoideae</taxon>
        <taxon>50 kb inversion clade</taxon>
        <taxon>NPAAA clade</taxon>
        <taxon>Hologalegina</taxon>
        <taxon>IRL clade</taxon>
        <taxon>Trifolieae</taxon>
        <taxon>Medicago</taxon>
    </lineage>
</organism>
<proteinExistence type="predicted"/>
<keyword evidence="1" id="KW-1133">Transmembrane helix</keyword>
<reference evidence="2 4" key="1">
    <citation type="journal article" date="2011" name="Nature">
        <title>The Medicago genome provides insight into the evolution of rhizobial symbioses.</title>
        <authorList>
            <person name="Young N.D."/>
            <person name="Debelle F."/>
            <person name="Oldroyd G.E."/>
            <person name="Geurts R."/>
            <person name="Cannon S.B."/>
            <person name="Udvardi M.K."/>
            <person name="Benedito V.A."/>
            <person name="Mayer K.F."/>
            <person name="Gouzy J."/>
            <person name="Schoof H."/>
            <person name="Van de Peer Y."/>
            <person name="Proost S."/>
            <person name="Cook D.R."/>
            <person name="Meyers B.C."/>
            <person name="Spannagl M."/>
            <person name="Cheung F."/>
            <person name="De Mita S."/>
            <person name="Krishnakumar V."/>
            <person name="Gundlach H."/>
            <person name="Zhou S."/>
            <person name="Mudge J."/>
            <person name="Bharti A.K."/>
            <person name="Murray J.D."/>
            <person name="Naoumkina M.A."/>
            <person name="Rosen B."/>
            <person name="Silverstein K.A."/>
            <person name="Tang H."/>
            <person name="Rombauts S."/>
            <person name="Zhao P.X."/>
            <person name="Zhou P."/>
            <person name="Barbe V."/>
            <person name="Bardou P."/>
            <person name="Bechner M."/>
            <person name="Bellec A."/>
            <person name="Berger A."/>
            <person name="Berges H."/>
            <person name="Bidwell S."/>
            <person name="Bisseling T."/>
            <person name="Choisne N."/>
            <person name="Couloux A."/>
            <person name="Denny R."/>
            <person name="Deshpande S."/>
            <person name="Dai X."/>
            <person name="Doyle J.J."/>
            <person name="Dudez A.M."/>
            <person name="Farmer A.D."/>
            <person name="Fouteau S."/>
            <person name="Franken C."/>
            <person name="Gibelin C."/>
            <person name="Gish J."/>
            <person name="Goldstein S."/>
            <person name="Gonzalez A.J."/>
            <person name="Green P.J."/>
            <person name="Hallab A."/>
            <person name="Hartog M."/>
            <person name="Hua A."/>
            <person name="Humphray S.J."/>
            <person name="Jeong D.H."/>
            <person name="Jing Y."/>
            <person name="Jocker A."/>
            <person name="Kenton S.M."/>
            <person name="Kim D.J."/>
            <person name="Klee K."/>
            <person name="Lai H."/>
            <person name="Lang C."/>
            <person name="Lin S."/>
            <person name="Macmil S.L."/>
            <person name="Magdelenat G."/>
            <person name="Matthews L."/>
            <person name="McCorrison J."/>
            <person name="Monaghan E.L."/>
            <person name="Mun J.H."/>
            <person name="Najar F.Z."/>
            <person name="Nicholson C."/>
            <person name="Noirot C."/>
            <person name="O'Bleness M."/>
            <person name="Paule C.R."/>
            <person name="Poulain J."/>
            <person name="Prion F."/>
            <person name="Qin B."/>
            <person name="Qu C."/>
            <person name="Retzel E.F."/>
            <person name="Riddle C."/>
            <person name="Sallet E."/>
            <person name="Samain S."/>
            <person name="Samson N."/>
            <person name="Sanders I."/>
            <person name="Saurat O."/>
            <person name="Scarpelli C."/>
            <person name="Schiex T."/>
            <person name="Segurens B."/>
            <person name="Severin A.J."/>
            <person name="Sherrier D.J."/>
            <person name="Shi R."/>
            <person name="Sims S."/>
            <person name="Singer S.R."/>
            <person name="Sinharoy S."/>
            <person name="Sterck L."/>
            <person name="Viollet A."/>
            <person name="Wang B.B."/>
            <person name="Wang K."/>
            <person name="Wang M."/>
            <person name="Wang X."/>
            <person name="Warfsmann J."/>
            <person name="Weissenbach J."/>
            <person name="White D.D."/>
            <person name="White J.D."/>
            <person name="Wiley G.B."/>
            <person name="Wincker P."/>
            <person name="Xing Y."/>
            <person name="Yang L."/>
            <person name="Yao Z."/>
            <person name="Ying F."/>
            <person name="Zhai J."/>
            <person name="Zhou L."/>
            <person name="Zuber A."/>
            <person name="Denarie J."/>
            <person name="Dixon R.A."/>
            <person name="May G.D."/>
            <person name="Schwartz D.C."/>
            <person name="Rogers J."/>
            <person name="Quetier F."/>
            <person name="Town C.D."/>
            <person name="Roe B.A."/>
        </authorList>
    </citation>
    <scope>NUCLEOTIDE SEQUENCE [LARGE SCALE GENOMIC DNA]</scope>
    <source>
        <strain evidence="2">A17</strain>
        <strain evidence="3 4">cv. Jemalong A17</strain>
    </source>
</reference>
<reference evidence="3" key="3">
    <citation type="submission" date="2015-04" db="UniProtKB">
        <authorList>
            <consortium name="EnsemblPlants"/>
        </authorList>
    </citation>
    <scope>IDENTIFICATION</scope>
    <source>
        <strain evidence="3">cv. Jemalong A17</strain>
    </source>
</reference>
<feature type="transmembrane region" description="Helical" evidence="1">
    <location>
        <begin position="12"/>
        <end position="31"/>
    </location>
</feature>
<reference evidence="2 4" key="2">
    <citation type="journal article" date="2014" name="BMC Genomics">
        <title>An improved genome release (version Mt4.0) for the model legume Medicago truncatula.</title>
        <authorList>
            <person name="Tang H."/>
            <person name="Krishnakumar V."/>
            <person name="Bidwell S."/>
            <person name="Rosen B."/>
            <person name="Chan A."/>
            <person name="Zhou S."/>
            <person name="Gentzbittel L."/>
            <person name="Childs K.L."/>
            <person name="Yandell M."/>
            <person name="Gundlach H."/>
            <person name="Mayer K.F."/>
            <person name="Schwartz D.C."/>
            <person name="Town C.D."/>
        </authorList>
    </citation>
    <scope>GENOME REANNOTATION</scope>
    <source>
        <strain evidence="3 4">cv. Jemalong A17</strain>
    </source>
</reference>
<evidence type="ECO:0000256" key="1">
    <source>
        <dbReference type="SAM" id="Phobius"/>
    </source>
</evidence>
<evidence type="ECO:0000313" key="2">
    <source>
        <dbReference type="EMBL" id="AES61172.1"/>
    </source>
</evidence>
<name>G7I665_MEDTR</name>
<evidence type="ECO:0000313" key="3">
    <source>
        <dbReference type="EnsemblPlants" id="AES61172"/>
    </source>
</evidence>
<dbReference type="Proteomes" id="UP000002051">
    <property type="component" value="Unassembled WGS sequence"/>
</dbReference>
<keyword evidence="1 2" id="KW-0812">Transmembrane</keyword>
<gene>
    <name evidence="2" type="ordered locus">MTR_1g079740</name>
</gene>
<dbReference type="EnsemblPlants" id="AES61172">
    <property type="protein sequence ID" value="AES61172"/>
    <property type="gene ID" value="MTR_1g079740"/>
</dbReference>
<accession>G7I665</accession>
<keyword evidence="1" id="KW-0472">Membrane</keyword>
<dbReference type="PaxDb" id="3880-AES61172"/>
<keyword evidence="4" id="KW-1185">Reference proteome</keyword>
<evidence type="ECO:0000313" key="4">
    <source>
        <dbReference type="Proteomes" id="UP000002051"/>
    </source>
</evidence>
<dbReference type="EMBL" id="CM001217">
    <property type="protein sequence ID" value="AES61172.1"/>
    <property type="molecule type" value="Genomic_DNA"/>
</dbReference>
<dbReference type="HOGENOM" id="CLU_2593331_0_0_1"/>
<protein>
    <submittedName>
        <fullName evidence="2">Transmembrane protein, putative</fullName>
    </submittedName>
</protein>